<keyword evidence="1" id="KW-1133">Transmembrane helix</keyword>
<reference evidence="3" key="1">
    <citation type="submission" date="2021-01" db="UniProtKB">
        <authorList>
            <consortium name="EnsemblMetazoa"/>
        </authorList>
    </citation>
    <scope>IDENTIFICATION</scope>
</reference>
<feature type="transmembrane region" description="Helical" evidence="1">
    <location>
        <begin position="171"/>
        <end position="195"/>
    </location>
</feature>
<accession>A0A7M5V1B5</accession>
<evidence type="ECO:0000313" key="3">
    <source>
        <dbReference type="EnsemblMetazoa" id="CLYHEMP004627.1"/>
    </source>
</evidence>
<feature type="domain" description="Transmembrane protein 127 transmembrane region" evidence="2">
    <location>
        <begin position="83"/>
        <end position="195"/>
    </location>
</feature>
<dbReference type="EnsemblMetazoa" id="CLYHEMT004627.1">
    <property type="protein sequence ID" value="CLYHEMP004627.1"/>
    <property type="gene ID" value="CLYHEMG004627"/>
</dbReference>
<dbReference type="PANTHER" id="PTHR28358">
    <property type="entry name" value="TRANSMEMBRANE PROTEIN 127"/>
    <property type="match status" value="1"/>
</dbReference>
<proteinExistence type="predicted"/>
<dbReference type="GO" id="GO:0008285">
    <property type="term" value="P:negative regulation of cell population proliferation"/>
    <property type="evidence" value="ECO:0007669"/>
    <property type="project" value="InterPro"/>
</dbReference>
<protein>
    <recommendedName>
        <fullName evidence="2">Transmembrane protein 127 transmembrane region domain-containing protein</fullName>
    </recommendedName>
</protein>
<keyword evidence="1" id="KW-0472">Membrane</keyword>
<dbReference type="InterPro" id="IPR033331">
    <property type="entry name" value="TMEM127"/>
</dbReference>
<dbReference type="GeneID" id="136802399"/>
<sequence length="247" mass="27715">MFARAPFPYRFHTRRGRSRRRHGKPETNRNIPSAFFGLVVTGLYAITMAEPNWFELDGGICSGRHIGLYTIFGMNIRLIKGKCITDGVILKLRLCASFALLGVISSMFQFALDVCGSNRTGLKCLRRNSIGNILSVLYSVVILGLSYWITLDISQLELKTYTGEIIPISCKFAVAFYLVIGAGLAALIATTFSLMEITCERRRRQHRDRRILNGSDMQLELICDGTEESSMTVFDDLPPVAPPMYQE</sequence>
<name>A0A7M5V1B5_9CNID</name>
<dbReference type="GO" id="GO:0032007">
    <property type="term" value="P:negative regulation of TOR signaling"/>
    <property type="evidence" value="ECO:0007669"/>
    <property type="project" value="InterPro"/>
</dbReference>
<evidence type="ECO:0000256" key="1">
    <source>
        <dbReference type="SAM" id="Phobius"/>
    </source>
</evidence>
<evidence type="ECO:0000259" key="2">
    <source>
        <dbReference type="Pfam" id="PF20517"/>
    </source>
</evidence>
<dbReference type="Pfam" id="PF20517">
    <property type="entry name" value="TMEM127"/>
    <property type="match status" value="1"/>
</dbReference>
<feature type="transmembrane region" description="Helical" evidence="1">
    <location>
        <begin position="133"/>
        <end position="151"/>
    </location>
</feature>
<organism evidence="3 4">
    <name type="scientific">Clytia hemisphaerica</name>
    <dbReference type="NCBI Taxonomy" id="252671"/>
    <lineage>
        <taxon>Eukaryota</taxon>
        <taxon>Metazoa</taxon>
        <taxon>Cnidaria</taxon>
        <taxon>Hydrozoa</taxon>
        <taxon>Hydroidolina</taxon>
        <taxon>Leptothecata</taxon>
        <taxon>Obeliida</taxon>
        <taxon>Clytiidae</taxon>
        <taxon>Clytia</taxon>
    </lineage>
</organism>
<dbReference type="Proteomes" id="UP000594262">
    <property type="component" value="Unplaced"/>
</dbReference>
<feature type="transmembrane region" description="Helical" evidence="1">
    <location>
        <begin position="30"/>
        <end position="49"/>
    </location>
</feature>
<dbReference type="AlphaFoldDB" id="A0A7M5V1B5"/>
<dbReference type="InterPro" id="IPR046795">
    <property type="entry name" value="TMEM127_TM"/>
</dbReference>
<dbReference type="RefSeq" id="XP_066915239.1">
    <property type="nucleotide sequence ID" value="XM_067059138.1"/>
</dbReference>
<dbReference type="OrthoDB" id="10030622at2759"/>
<keyword evidence="4" id="KW-1185">Reference proteome</keyword>
<evidence type="ECO:0000313" key="4">
    <source>
        <dbReference type="Proteomes" id="UP000594262"/>
    </source>
</evidence>
<dbReference type="GO" id="GO:0016020">
    <property type="term" value="C:membrane"/>
    <property type="evidence" value="ECO:0007669"/>
    <property type="project" value="TreeGrafter"/>
</dbReference>
<keyword evidence="1" id="KW-0812">Transmembrane</keyword>
<dbReference type="PANTHER" id="PTHR28358:SF1">
    <property type="entry name" value="TRANSMEMBRANE PROTEIN 127"/>
    <property type="match status" value="1"/>
</dbReference>
<feature type="transmembrane region" description="Helical" evidence="1">
    <location>
        <begin position="90"/>
        <end position="112"/>
    </location>
</feature>